<dbReference type="STRING" id="398580.Dshi_2780"/>
<evidence type="ECO:0000313" key="2">
    <source>
        <dbReference type="EMBL" id="ABV94513.1"/>
    </source>
</evidence>
<evidence type="ECO:0008006" key="4">
    <source>
        <dbReference type="Google" id="ProtNLM"/>
    </source>
</evidence>
<sequence length="157" mass="15933">MRRIYPCLALPVAGLLAACAPPPPEAFDKHPVGATSTAIAAKRAEQAAIADYVEPAPRYAFSSGDGMPVSSDLAAARAMEAGSAAPGVAMKVSGEILDVAQVRYDGQDFLVGTVTDGAAAFDLSEAFKSLAPSVTLCSATGPVWQSGARYAAALSCL</sequence>
<feature type="chain" id="PRO_5002725997" description="Lipoprotein" evidence="1">
    <location>
        <begin position="27"/>
        <end position="157"/>
    </location>
</feature>
<keyword evidence="3" id="KW-1185">Reference proteome</keyword>
<reference evidence="3" key="1">
    <citation type="journal article" date="2010" name="ISME J.">
        <title>The complete genome sequence of the algal symbiont Dinoroseobacter shibae: a hitchhiker's guide to life in the sea.</title>
        <authorList>
            <person name="Wagner-Dobler I."/>
            <person name="Ballhausen B."/>
            <person name="Berger M."/>
            <person name="Brinkhoff T."/>
            <person name="Buchholz I."/>
            <person name="Bunk B."/>
            <person name="Cypionka H."/>
            <person name="Daniel R."/>
            <person name="Drepper T."/>
            <person name="Gerdts G."/>
            <person name="Hahnke S."/>
            <person name="Han C."/>
            <person name="Jahn D."/>
            <person name="Kalhoefer D."/>
            <person name="Kiss H."/>
            <person name="Klenk H.P."/>
            <person name="Kyrpides N."/>
            <person name="Liebl W."/>
            <person name="Liesegang H."/>
            <person name="Meincke L."/>
            <person name="Pati A."/>
            <person name="Petersen J."/>
            <person name="Piekarski T."/>
            <person name="Pommerenke C."/>
            <person name="Pradella S."/>
            <person name="Pukall R."/>
            <person name="Rabus R."/>
            <person name="Stackebrandt E."/>
            <person name="Thole S."/>
            <person name="Thompson L."/>
            <person name="Tielen P."/>
            <person name="Tomasch J."/>
            <person name="von Jan M."/>
            <person name="Wanphrut N."/>
            <person name="Wichels A."/>
            <person name="Zech H."/>
            <person name="Simon M."/>
        </authorList>
    </citation>
    <scope>NUCLEOTIDE SEQUENCE [LARGE SCALE GENOMIC DNA]</scope>
    <source>
        <strain evidence="3">DSM 16493 / NCIMB 14021 / DFL 12</strain>
    </source>
</reference>
<proteinExistence type="predicted"/>
<evidence type="ECO:0000256" key="1">
    <source>
        <dbReference type="SAM" id="SignalP"/>
    </source>
</evidence>
<accession>A8LJ18</accession>
<dbReference type="AlphaFoldDB" id="A8LJ18"/>
<dbReference type="PROSITE" id="PS51257">
    <property type="entry name" value="PROKAR_LIPOPROTEIN"/>
    <property type="match status" value="1"/>
</dbReference>
<dbReference type="RefSeq" id="WP_012179441.1">
    <property type="nucleotide sequence ID" value="NC_009952.1"/>
</dbReference>
<feature type="signal peptide" evidence="1">
    <location>
        <begin position="1"/>
        <end position="26"/>
    </location>
</feature>
<organism evidence="2 3">
    <name type="scientific">Dinoroseobacter shibae (strain DSM 16493 / NCIMB 14021 / DFL 12)</name>
    <dbReference type="NCBI Taxonomy" id="398580"/>
    <lineage>
        <taxon>Bacteria</taxon>
        <taxon>Pseudomonadati</taxon>
        <taxon>Pseudomonadota</taxon>
        <taxon>Alphaproteobacteria</taxon>
        <taxon>Rhodobacterales</taxon>
        <taxon>Roseobacteraceae</taxon>
        <taxon>Dinoroseobacter</taxon>
    </lineage>
</organism>
<name>A8LJ18_DINSH</name>
<evidence type="ECO:0000313" key="3">
    <source>
        <dbReference type="Proteomes" id="UP000006833"/>
    </source>
</evidence>
<keyword evidence="1" id="KW-0732">Signal</keyword>
<dbReference type="KEGG" id="dsh:Dshi_2780"/>
<gene>
    <name evidence="2" type="ordered locus">Dshi_2780</name>
</gene>
<protein>
    <recommendedName>
        <fullName evidence="4">Lipoprotein</fullName>
    </recommendedName>
</protein>
<dbReference type="HOGENOM" id="CLU_1675103_0_0_5"/>
<dbReference type="EMBL" id="CP000830">
    <property type="protein sequence ID" value="ABV94513.1"/>
    <property type="molecule type" value="Genomic_DNA"/>
</dbReference>
<dbReference type="Proteomes" id="UP000006833">
    <property type="component" value="Chromosome"/>
</dbReference>